<comment type="catalytic activity">
    <reaction evidence="1">
        <text>ATP + protein L-histidine = ADP + protein N-phospho-L-histidine.</text>
        <dbReference type="EC" id="2.7.13.3"/>
    </reaction>
</comment>
<keyword evidence="8" id="KW-0902">Two-component regulatory system</keyword>
<evidence type="ECO:0000256" key="6">
    <source>
        <dbReference type="ARBA" id="ARBA00022777"/>
    </source>
</evidence>
<dbReference type="GO" id="GO:0016020">
    <property type="term" value="C:membrane"/>
    <property type="evidence" value="ECO:0007669"/>
    <property type="project" value="InterPro"/>
</dbReference>
<accession>A0A6L6X9Y2</accession>
<evidence type="ECO:0000256" key="7">
    <source>
        <dbReference type="ARBA" id="ARBA00022840"/>
    </source>
</evidence>
<sequence>MPSLATTLAPSFRIDRTMGLVGAFLLVELAVVVFGSTAGGAVAAVVGCVSAGVGWLGLGFRARWPVAVAVLALGVTLVYYQTSGINGPTPALVFMVALYAVARSGQLTAVVALAVLIMLVIAYGEFSVSEQKRNVDNMSIALLSGWFLSVVAFSHAMRARQAYQAEAEQRALAAERERDVRARQSATEERLRIARELHDVLGHNISLINVQTTAALHRSTRRPGQTTELIAALEFVRDTSKEALRELRGTLGVLRQVDEAAPTAPTAGLDRLSELADRASATGLDVRVRTHGDLPVLPPKISLAAYRIVQESLTNITRHAQATSVTIEVRYGAGELRVRVEDDGQGVAGVGGTQGSGIAGMTERARALGGELTARDTGEGFCVSAVLPFSAGDEGDRVDSRRQLDGAAGAGAGDGAGAGAVEVVDSSRER</sequence>
<dbReference type="RefSeq" id="WP_157169465.1">
    <property type="nucleotide sequence ID" value="NZ_WPNZ01000033.1"/>
</dbReference>
<feature type="domain" description="Histidine kinase/HSP90-like ATPase" evidence="11">
    <location>
        <begin position="300"/>
        <end position="391"/>
    </location>
</feature>
<comment type="caution">
    <text evidence="12">The sequence shown here is derived from an EMBL/GenBank/DDBJ whole genome shotgun (WGS) entry which is preliminary data.</text>
</comment>
<keyword evidence="7" id="KW-0067">ATP-binding</keyword>
<dbReference type="Pfam" id="PF07730">
    <property type="entry name" value="HisKA_3"/>
    <property type="match status" value="1"/>
</dbReference>
<keyword evidence="4" id="KW-0808">Transferase</keyword>
<evidence type="ECO:0000313" key="12">
    <source>
        <dbReference type="EMBL" id="MVO90461.1"/>
    </source>
</evidence>
<dbReference type="EC" id="2.7.13.3" evidence="2"/>
<evidence type="ECO:0000256" key="10">
    <source>
        <dbReference type="SAM" id="Phobius"/>
    </source>
</evidence>
<dbReference type="InterPro" id="IPR003594">
    <property type="entry name" value="HATPase_dom"/>
</dbReference>
<dbReference type="GO" id="GO:0005524">
    <property type="term" value="F:ATP binding"/>
    <property type="evidence" value="ECO:0007669"/>
    <property type="project" value="UniProtKB-KW"/>
</dbReference>
<dbReference type="CDD" id="cd16917">
    <property type="entry name" value="HATPase_UhpB-NarQ-NarX-like"/>
    <property type="match status" value="1"/>
</dbReference>
<dbReference type="Gene3D" id="1.20.5.1930">
    <property type="match status" value="1"/>
</dbReference>
<dbReference type="Proteomes" id="UP000483802">
    <property type="component" value="Unassembled WGS sequence"/>
</dbReference>
<gene>
    <name evidence="12" type="ORF">GPA10_38365</name>
</gene>
<feature type="transmembrane region" description="Helical" evidence="10">
    <location>
        <begin position="23"/>
        <end position="56"/>
    </location>
</feature>
<evidence type="ECO:0000256" key="3">
    <source>
        <dbReference type="ARBA" id="ARBA00022553"/>
    </source>
</evidence>
<keyword evidence="10" id="KW-0472">Membrane</keyword>
<evidence type="ECO:0000256" key="4">
    <source>
        <dbReference type="ARBA" id="ARBA00022679"/>
    </source>
</evidence>
<evidence type="ECO:0000256" key="8">
    <source>
        <dbReference type="ARBA" id="ARBA00023012"/>
    </source>
</evidence>
<dbReference type="AlphaFoldDB" id="A0A6L6X9Y2"/>
<evidence type="ECO:0000256" key="5">
    <source>
        <dbReference type="ARBA" id="ARBA00022741"/>
    </source>
</evidence>
<dbReference type="Gene3D" id="3.30.565.10">
    <property type="entry name" value="Histidine kinase-like ATPase, C-terminal domain"/>
    <property type="match status" value="1"/>
</dbReference>
<feature type="compositionally biased region" description="Gly residues" evidence="9">
    <location>
        <begin position="408"/>
        <end position="418"/>
    </location>
</feature>
<evidence type="ECO:0000256" key="2">
    <source>
        <dbReference type="ARBA" id="ARBA00012438"/>
    </source>
</evidence>
<keyword evidence="6 12" id="KW-0418">Kinase</keyword>
<protein>
    <recommendedName>
        <fullName evidence="2">histidine kinase</fullName>
        <ecNumber evidence="2">2.7.13.3</ecNumber>
    </recommendedName>
</protein>
<keyword evidence="10" id="KW-1133">Transmembrane helix</keyword>
<evidence type="ECO:0000259" key="11">
    <source>
        <dbReference type="SMART" id="SM00387"/>
    </source>
</evidence>
<keyword evidence="10" id="KW-0812">Transmembrane</keyword>
<keyword evidence="13" id="KW-1185">Reference proteome</keyword>
<proteinExistence type="predicted"/>
<dbReference type="GO" id="GO:0000155">
    <property type="term" value="F:phosphorelay sensor kinase activity"/>
    <property type="evidence" value="ECO:0007669"/>
    <property type="project" value="InterPro"/>
</dbReference>
<dbReference type="SMART" id="SM00387">
    <property type="entry name" value="HATPase_c"/>
    <property type="match status" value="1"/>
</dbReference>
<dbReference type="PANTHER" id="PTHR24421:SF10">
    <property type="entry name" value="NITRATE_NITRITE SENSOR PROTEIN NARQ"/>
    <property type="match status" value="1"/>
</dbReference>
<dbReference type="InterPro" id="IPR036890">
    <property type="entry name" value="HATPase_C_sf"/>
</dbReference>
<dbReference type="GO" id="GO:0046983">
    <property type="term" value="F:protein dimerization activity"/>
    <property type="evidence" value="ECO:0007669"/>
    <property type="project" value="InterPro"/>
</dbReference>
<feature type="transmembrane region" description="Helical" evidence="10">
    <location>
        <begin position="92"/>
        <end position="123"/>
    </location>
</feature>
<dbReference type="SUPFAM" id="SSF55874">
    <property type="entry name" value="ATPase domain of HSP90 chaperone/DNA topoisomerase II/histidine kinase"/>
    <property type="match status" value="1"/>
</dbReference>
<feature type="region of interest" description="Disordered" evidence="9">
    <location>
        <begin position="393"/>
        <end position="430"/>
    </location>
</feature>
<organism evidence="12 13">
    <name type="scientific">Streptomyces typhae</name>
    <dbReference type="NCBI Taxonomy" id="2681492"/>
    <lineage>
        <taxon>Bacteria</taxon>
        <taxon>Bacillati</taxon>
        <taxon>Actinomycetota</taxon>
        <taxon>Actinomycetes</taxon>
        <taxon>Kitasatosporales</taxon>
        <taxon>Streptomycetaceae</taxon>
        <taxon>Streptomyces</taxon>
    </lineage>
</organism>
<dbReference type="EMBL" id="WPNZ01000033">
    <property type="protein sequence ID" value="MVO90461.1"/>
    <property type="molecule type" value="Genomic_DNA"/>
</dbReference>
<feature type="compositionally biased region" description="Basic and acidic residues" evidence="9">
    <location>
        <begin position="394"/>
        <end position="404"/>
    </location>
</feature>
<name>A0A6L6X9Y2_9ACTN</name>
<dbReference type="Pfam" id="PF02518">
    <property type="entry name" value="HATPase_c"/>
    <property type="match status" value="1"/>
</dbReference>
<feature type="transmembrane region" description="Helical" evidence="10">
    <location>
        <begin position="138"/>
        <end position="156"/>
    </location>
</feature>
<keyword evidence="5" id="KW-0547">Nucleotide-binding</keyword>
<dbReference type="InterPro" id="IPR050482">
    <property type="entry name" value="Sensor_HK_TwoCompSys"/>
</dbReference>
<feature type="transmembrane region" description="Helical" evidence="10">
    <location>
        <begin position="62"/>
        <end position="80"/>
    </location>
</feature>
<dbReference type="InterPro" id="IPR011712">
    <property type="entry name" value="Sig_transdc_His_kin_sub3_dim/P"/>
</dbReference>
<reference evidence="12 13" key="1">
    <citation type="submission" date="2019-11" db="EMBL/GenBank/DDBJ databases">
        <title>Streptomyces typhae sp. nov., a novel endophytic actinomycete isolated from the root of cattail pollen (Typha angustifolia L.).</title>
        <authorList>
            <person name="Peng C."/>
        </authorList>
    </citation>
    <scope>NUCLEOTIDE SEQUENCE [LARGE SCALE GENOMIC DNA]</scope>
    <source>
        <strain evidence="13">p1417</strain>
    </source>
</reference>
<dbReference type="PANTHER" id="PTHR24421">
    <property type="entry name" value="NITRATE/NITRITE SENSOR PROTEIN NARX-RELATED"/>
    <property type="match status" value="1"/>
</dbReference>
<evidence type="ECO:0000313" key="13">
    <source>
        <dbReference type="Proteomes" id="UP000483802"/>
    </source>
</evidence>
<evidence type="ECO:0000256" key="1">
    <source>
        <dbReference type="ARBA" id="ARBA00000085"/>
    </source>
</evidence>
<evidence type="ECO:0000256" key="9">
    <source>
        <dbReference type="SAM" id="MobiDB-lite"/>
    </source>
</evidence>
<keyword evidence="3" id="KW-0597">Phosphoprotein</keyword>